<keyword evidence="17 20" id="KW-0511">Multifunctional enzyme</keyword>
<comment type="similarity">
    <text evidence="7 20">In the C-terminal section; belongs to the GTP cyclohydrolase II family.</text>
</comment>
<comment type="cofactor">
    <cofactor evidence="20">
        <name>Mg(2+)</name>
        <dbReference type="ChEBI" id="CHEBI:18420"/>
    </cofactor>
    <cofactor evidence="20">
        <name>Mn(2+)</name>
        <dbReference type="ChEBI" id="CHEBI:29035"/>
    </cofactor>
    <text evidence="20">Binds 2 divalent metal cations per subunit. Magnesium or manganese.</text>
</comment>
<comment type="cofactor">
    <cofactor evidence="20">
        <name>Zn(2+)</name>
        <dbReference type="ChEBI" id="CHEBI:29105"/>
    </cofactor>
    <text evidence="20">Binds 1 zinc ion per subunit.</text>
</comment>
<comment type="function">
    <text evidence="3 20">Catalyzes the conversion of D-ribulose 5-phosphate to formate and 3,4-dihydroxy-2-butanone 4-phosphate.</text>
</comment>
<dbReference type="SUPFAM" id="SSF55821">
    <property type="entry name" value="YrdC/RibB"/>
    <property type="match status" value="1"/>
</dbReference>
<accession>A0A4R3NUB9</accession>
<proteinExistence type="inferred from homology"/>
<feature type="binding site" evidence="20">
    <location>
        <position position="262"/>
    </location>
    <ligand>
        <name>Zn(2+)</name>
        <dbReference type="ChEBI" id="CHEBI:29105"/>
        <note>catalytic</note>
    </ligand>
</feature>
<keyword evidence="9 20" id="KW-0479">Metal-binding</keyword>
<dbReference type="HAMAP" id="MF_00179">
    <property type="entry name" value="RibA"/>
    <property type="match status" value="1"/>
</dbReference>
<dbReference type="NCBIfam" id="TIGR00505">
    <property type="entry name" value="ribA"/>
    <property type="match status" value="1"/>
</dbReference>
<evidence type="ECO:0000313" key="23">
    <source>
        <dbReference type="Proteomes" id="UP000295097"/>
    </source>
</evidence>
<feature type="binding site" evidence="20">
    <location>
        <position position="278"/>
    </location>
    <ligand>
        <name>GTP</name>
        <dbReference type="ChEBI" id="CHEBI:37565"/>
    </ligand>
</feature>
<feature type="domain" description="GTP cyclohydrolase II" evidence="21">
    <location>
        <begin position="215"/>
        <end position="378"/>
    </location>
</feature>
<keyword evidence="14 20" id="KW-0342">GTP-binding</keyword>
<evidence type="ECO:0000256" key="2">
    <source>
        <dbReference type="ARBA" id="ARBA00001936"/>
    </source>
</evidence>
<feature type="region of interest" description="GTP cyclohydrolase II" evidence="20">
    <location>
        <begin position="207"/>
        <end position="404"/>
    </location>
</feature>
<gene>
    <name evidence="20" type="primary">ribBA</name>
    <name evidence="22" type="ORF">EDC90_100732</name>
</gene>
<comment type="cofactor">
    <cofactor evidence="2">
        <name>Mn(2+)</name>
        <dbReference type="ChEBI" id="CHEBI:29035"/>
    </cofactor>
</comment>
<evidence type="ECO:0000256" key="7">
    <source>
        <dbReference type="ARBA" id="ARBA00008976"/>
    </source>
</evidence>
<evidence type="ECO:0000256" key="18">
    <source>
        <dbReference type="ARBA" id="ARBA00043932"/>
    </source>
</evidence>
<evidence type="ECO:0000256" key="6">
    <source>
        <dbReference type="ARBA" id="ARBA00005520"/>
    </source>
</evidence>
<dbReference type="PANTHER" id="PTHR21327:SF18">
    <property type="entry name" value="3,4-DIHYDROXY-2-BUTANONE 4-PHOSPHATE SYNTHASE"/>
    <property type="match status" value="1"/>
</dbReference>
<dbReference type="InterPro" id="IPR000422">
    <property type="entry name" value="DHBP_synthase_RibB"/>
</dbReference>
<evidence type="ECO:0000313" key="22">
    <source>
        <dbReference type="EMBL" id="TCT41058.1"/>
    </source>
</evidence>
<dbReference type="UniPathway" id="UPA00275">
    <property type="reaction ID" value="UER00399"/>
</dbReference>
<evidence type="ECO:0000256" key="4">
    <source>
        <dbReference type="ARBA" id="ARBA00004853"/>
    </source>
</evidence>
<dbReference type="CDD" id="cd00641">
    <property type="entry name" value="GTP_cyclohydro2"/>
    <property type="match status" value="1"/>
</dbReference>
<evidence type="ECO:0000256" key="10">
    <source>
        <dbReference type="ARBA" id="ARBA00022741"/>
    </source>
</evidence>
<keyword evidence="11 20" id="KW-0378">Hydrolase</keyword>
<evidence type="ECO:0000256" key="11">
    <source>
        <dbReference type="ARBA" id="ARBA00022801"/>
    </source>
</evidence>
<comment type="similarity">
    <text evidence="6 20">In the N-terminal section; belongs to the DHBP synthase family.</text>
</comment>
<dbReference type="EMBL" id="SMAR01000007">
    <property type="protein sequence ID" value="TCT41058.1"/>
    <property type="molecule type" value="Genomic_DNA"/>
</dbReference>
<evidence type="ECO:0000256" key="13">
    <source>
        <dbReference type="ARBA" id="ARBA00022842"/>
    </source>
</evidence>
<feature type="region of interest" description="DHBP synthase" evidence="20">
    <location>
        <begin position="1"/>
        <end position="206"/>
    </location>
</feature>
<dbReference type="FunFam" id="3.40.50.10990:FF:000001">
    <property type="entry name" value="Riboflavin biosynthesis protein RibBA"/>
    <property type="match status" value="1"/>
</dbReference>
<dbReference type="EC" id="3.5.4.25" evidence="20"/>
<sequence>MTLMHNNLSRVRKALSAIRAGRMVVLIDDEARENEGDLVVAADFATPQAVNFMAMHGRGLICLCLTGQKVDQLGLPPMVSDNRARHATAFTVSIEAREGISTGISAADRARTIAAAANPAAKPDDIVSPGHMFPLRASDGGVLVRNGHTEGSVDLVRIAGLNPAAVICEIMRDDGEMARRPDLEAFARQHDLPCLTIAELAEYRMQTENLVEEAARASLPTGFSDSAFDVRVFKSLVDGVEHLALVKGPLSEAPLVRVHSECLTGDVFGSLKCDCGQQLDASMALIAEQGGILIYMKGHEGRGIGLANKIRAYGLQQQGLDTHAANLALGLPADAREYYAAAHILKSLGVRRLRLLSNNPDKPEALIRCGLAVEERVPLMIASNPYNERYLATKREKFGHLLSI</sequence>
<evidence type="ECO:0000259" key="21">
    <source>
        <dbReference type="Pfam" id="PF00925"/>
    </source>
</evidence>
<keyword evidence="15 20" id="KW-0464">Manganese</keyword>
<dbReference type="GO" id="GO:0008686">
    <property type="term" value="F:3,4-dihydroxy-2-butanone-4-phosphate synthase activity"/>
    <property type="evidence" value="ECO:0007669"/>
    <property type="project" value="UniProtKB-UniRule"/>
</dbReference>
<evidence type="ECO:0000256" key="9">
    <source>
        <dbReference type="ARBA" id="ARBA00022723"/>
    </source>
</evidence>
<comment type="catalytic activity">
    <reaction evidence="19 20">
        <text>GTP + 4 H2O = 2,5-diamino-6-hydroxy-4-(5-phosphoribosylamino)-pyrimidine + formate + 2 phosphate + 3 H(+)</text>
        <dbReference type="Rhea" id="RHEA:23704"/>
        <dbReference type="ChEBI" id="CHEBI:15377"/>
        <dbReference type="ChEBI" id="CHEBI:15378"/>
        <dbReference type="ChEBI" id="CHEBI:15740"/>
        <dbReference type="ChEBI" id="CHEBI:37565"/>
        <dbReference type="ChEBI" id="CHEBI:43474"/>
        <dbReference type="ChEBI" id="CHEBI:58614"/>
        <dbReference type="EC" id="3.5.4.25"/>
    </reaction>
</comment>
<feature type="binding site" evidence="20">
    <location>
        <begin position="145"/>
        <end position="149"/>
    </location>
    <ligand>
        <name>D-ribulose 5-phosphate</name>
        <dbReference type="ChEBI" id="CHEBI:58121"/>
    </ligand>
</feature>
<feature type="binding site" evidence="20">
    <location>
        <position position="275"/>
    </location>
    <ligand>
        <name>Zn(2+)</name>
        <dbReference type="ChEBI" id="CHEBI:29105"/>
        <note>catalytic</note>
    </ligand>
</feature>
<organism evidence="22 23">
    <name type="scientific">Martelella mediterranea</name>
    <dbReference type="NCBI Taxonomy" id="293089"/>
    <lineage>
        <taxon>Bacteria</taxon>
        <taxon>Pseudomonadati</taxon>
        <taxon>Pseudomonadota</taxon>
        <taxon>Alphaproteobacteria</taxon>
        <taxon>Hyphomicrobiales</taxon>
        <taxon>Aurantimonadaceae</taxon>
        <taxon>Martelella</taxon>
    </lineage>
</organism>
<keyword evidence="10 20" id="KW-0547">Nucleotide-binding</keyword>
<feature type="binding site" evidence="20">
    <location>
        <begin position="32"/>
        <end position="33"/>
    </location>
    <ligand>
        <name>D-ribulose 5-phosphate</name>
        <dbReference type="ChEBI" id="CHEBI:58121"/>
    </ligand>
</feature>
<dbReference type="AlphaFoldDB" id="A0A4R3NUB9"/>
<evidence type="ECO:0000256" key="1">
    <source>
        <dbReference type="ARBA" id="ARBA00000141"/>
    </source>
</evidence>
<comment type="function">
    <text evidence="18 20">Catalyzes the conversion of GTP to 2,5-diamino-6-ribosylamino-4(3H)-pyrimidinone 5'-phosphate (DARP), formate and pyrophosphate.</text>
</comment>
<keyword evidence="13 20" id="KW-0460">Magnesium</keyword>
<keyword evidence="8 20" id="KW-0686">Riboflavin biosynthesis</keyword>
<dbReference type="Pfam" id="PF00926">
    <property type="entry name" value="DHBP_synthase"/>
    <property type="match status" value="1"/>
</dbReference>
<dbReference type="Pfam" id="PF00925">
    <property type="entry name" value="GTP_cyclohydro2"/>
    <property type="match status" value="1"/>
</dbReference>
<comment type="pathway">
    <text evidence="5 20">Cofactor biosynthesis; riboflavin biosynthesis; 2-hydroxy-3-oxobutyl phosphate from D-ribulose 5-phosphate: step 1/1.</text>
</comment>
<dbReference type="GO" id="GO:0005525">
    <property type="term" value="F:GTP binding"/>
    <property type="evidence" value="ECO:0007669"/>
    <property type="project" value="UniProtKB-KW"/>
</dbReference>
<keyword evidence="16 20" id="KW-0456">Lyase</keyword>
<feature type="binding site" evidence="20">
    <location>
        <position position="169"/>
    </location>
    <ligand>
        <name>D-ribulose 5-phosphate</name>
        <dbReference type="ChEBI" id="CHEBI:58121"/>
    </ligand>
</feature>
<dbReference type="InterPro" id="IPR016299">
    <property type="entry name" value="Riboflavin_synth_RibBA"/>
</dbReference>
<dbReference type="InterPro" id="IPR032677">
    <property type="entry name" value="GTP_cyclohydro_II"/>
</dbReference>
<comment type="catalytic activity">
    <reaction evidence="1 20">
        <text>D-ribulose 5-phosphate = (2S)-2-hydroxy-3-oxobutyl phosphate + formate + H(+)</text>
        <dbReference type="Rhea" id="RHEA:18457"/>
        <dbReference type="ChEBI" id="CHEBI:15378"/>
        <dbReference type="ChEBI" id="CHEBI:15740"/>
        <dbReference type="ChEBI" id="CHEBI:58121"/>
        <dbReference type="ChEBI" id="CHEBI:58830"/>
        <dbReference type="EC" id="4.1.99.12"/>
    </reaction>
</comment>
<dbReference type="GO" id="GO:0003935">
    <property type="term" value="F:GTP cyclohydrolase II activity"/>
    <property type="evidence" value="ECO:0007669"/>
    <property type="project" value="UniProtKB-UniRule"/>
</dbReference>
<feature type="binding site" evidence="20">
    <location>
        <position position="33"/>
    </location>
    <ligand>
        <name>Mg(2+)</name>
        <dbReference type="ChEBI" id="CHEBI:18420"/>
        <label>2</label>
    </ligand>
</feature>
<dbReference type="PIRSF" id="PIRSF001259">
    <property type="entry name" value="RibA"/>
    <property type="match status" value="1"/>
</dbReference>
<evidence type="ECO:0000256" key="19">
    <source>
        <dbReference type="ARBA" id="ARBA00049295"/>
    </source>
</evidence>
<evidence type="ECO:0000256" key="17">
    <source>
        <dbReference type="ARBA" id="ARBA00023268"/>
    </source>
</evidence>
<feature type="site" description="Essential for DHBP synthase activity" evidence="20">
    <location>
        <position position="169"/>
    </location>
</feature>
<feature type="site" description="Essential for DHBP synthase activity" evidence="20">
    <location>
        <position position="131"/>
    </location>
</feature>
<dbReference type="NCBIfam" id="TIGR00506">
    <property type="entry name" value="ribB"/>
    <property type="match status" value="1"/>
</dbReference>
<dbReference type="GO" id="GO:0000287">
    <property type="term" value="F:magnesium ion binding"/>
    <property type="evidence" value="ECO:0007669"/>
    <property type="project" value="UniProtKB-UniRule"/>
</dbReference>
<comment type="caution">
    <text evidence="22">The sequence shown here is derived from an EMBL/GenBank/DDBJ whole genome shotgun (WGS) entry which is preliminary data.</text>
</comment>
<dbReference type="GO" id="GO:0030145">
    <property type="term" value="F:manganese ion binding"/>
    <property type="evidence" value="ECO:0007669"/>
    <property type="project" value="UniProtKB-UniRule"/>
</dbReference>
<evidence type="ECO:0000256" key="12">
    <source>
        <dbReference type="ARBA" id="ARBA00022833"/>
    </source>
</evidence>
<dbReference type="SUPFAM" id="SSF142695">
    <property type="entry name" value="RibA-like"/>
    <property type="match status" value="1"/>
</dbReference>
<protein>
    <recommendedName>
        <fullName evidence="20">Riboflavin biosynthesis protein RibBA</fullName>
    </recommendedName>
    <domain>
        <recommendedName>
            <fullName evidence="20">3,4-dihydroxy-2-butanone 4-phosphate synthase</fullName>
            <shortName evidence="20">DHBP synthase</shortName>
            <ecNumber evidence="20">4.1.99.12</ecNumber>
        </recommendedName>
    </domain>
    <domain>
        <recommendedName>
            <fullName evidence="20">GTP cyclohydrolase-2</fullName>
            <ecNumber evidence="20">3.5.4.25</ecNumber>
        </recommendedName>
        <alternativeName>
            <fullName evidence="20">GTP cyclohydrolase II</fullName>
        </alternativeName>
    </domain>
</protein>
<feature type="binding site" evidence="20">
    <location>
        <begin position="300"/>
        <end position="302"/>
    </location>
    <ligand>
        <name>GTP</name>
        <dbReference type="ChEBI" id="CHEBI:37565"/>
    </ligand>
</feature>
<feature type="binding site" evidence="20">
    <location>
        <position position="33"/>
    </location>
    <ligand>
        <name>Mg(2+)</name>
        <dbReference type="ChEBI" id="CHEBI:18420"/>
        <label>1</label>
    </ligand>
</feature>
<feature type="binding site" evidence="20">
    <location>
        <position position="148"/>
    </location>
    <ligand>
        <name>Mg(2+)</name>
        <dbReference type="ChEBI" id="CHEBI:18420"/>
        <label>2</label>
    </ligand>
</feature>
<dbReference type="FunFam" id="3.90.870.10:FF:000001">
    <property type="entry name" value="Riboflavin biosynthesis protein RibBA"/>
    <property type="match status" value="1"/>
</dbReference>
<dbReference type="InterPro" id="IPR036144">
    <property type="entry name" value="RibA-like_sf"/>
</dbReference>
<dbReference type="InterPro" id="IPR017945">
    <property type="entry name" value="DHBP_synth_RibB-like_a/b_dom"/>
</dbReference>
<evidence type="ECO:0000256" key="3">
    <source>
        <dbReference type="ARBA" id="ARBA00002284"/>
    </source>
</evidence>
<dbReference type="NCBIfam" id="NF001591">
    <property type="entry name" value="PRK00393.1"/>
    <property type="match status" value="1"/>
</dbReference>
<dbReference type="InterPro" id="IPR000926">
    <property type="entry name" value="RibA"/>
</dbReference>
<keyword evidence="12 20" id="KW-0862">Zinc</keyword>
<keyword evidence="23" id="KW-1185">Reference proteome</keyword>
<comment type="pathway">
    <text evidence="4 20">Cofactor biosynthesis; riboflavin biosynthesis; 5-amino-6-(D-ribitylamino)uracil from GTP: step 1/4.</text>
</comment>
<evidence type="ECO:0000256" key="8">
    <source>
        <dbReference type="ARBA" id="ARBA00022619"/>
    </source>
</evidence>
<feature type="binding site" evidence="20">
    <location>
        <begin position="257"/>
        <end position="261"/>
    </location>
    <ligand>
        <name>GTP</name>
        <dbReference type="ChEBI" id="CHEBI:37565"/>
    </ligand>
</feature>
<dbReference type="HAMAP" id="MF_01283">
    <property type="entry name" value="RibBA"/>
    <property type="match status" value="1"/>
</dbReference>
<evidence type="ECO:0000256" key="15">
    <source>
        <dbReference type="ARBA" id="ARBA00023211"/>
    </source>
</evidence>
<dbReference type="Gene3D" id="3.40.50.10990">
    <property type="entry name" value="GTP cyclohydrolase II"/>
    <property type="match status" value="1"/>
</dbReference>
<evidence type="ECO:0000256" key="16">
    <source>
        <dbReference type="ARBA" id="ARBA00023239"/>
    </source>
</evidence>
<dbReference type="GO" id="GO:0008270">
    <property type="term" value="F:zinc ion binding"/>
    <property type="evidence" value="ECO:0007669"/>
    <property type="project" value="UniProtKB-UniRule"/>
</dbReference>
<dbReference type="Gene3D" id="3.90.870.10">
    <property type="entry name" value="DHBP synthase"/>
    <property type="match status" value="1"/>
</dbReference>
<feature type="binding site" evidence="20">
    <location>
        <position position="322"/>
    </location>
    <ligand>
        <name>GTP</name>
        <dbReference type="ChEBI" id="CHEBI:37565"/>
    </ligand>
</feature>
<evidence type="ECO:0000256" key="14">
    <source>
        <dbReference type="ARBA" id="ARBA00023134"/>
    </source>
</evidence>
<dbReference type="EC" id="4.1.99.12" evidence="20"/>
<feature type="binding site" evidence="20">
    <location>
        <position position="362"/>
    </location>
    <ligand>
        <name>GTP</name>
        <dbReference type="ChEBI" id="CHEBI:37565"/>
    </ligand>
</feature>
<evidence type="ECO:0000256" key="5">
    <source>
        <dbReference type="ARBA" id="ARBA00004904"/>
    </source>
</evidence>
<feature type="active site" description="Nucleophile; for GTP cyclohydrolase activity" evidence="20">
    <location>
        <position position="336"/>
    </location>
</feature>
<dbReference type="Proteomes" id="UP000295097">
    <property type="component" value="Unassembled WGS sequence"/>
</dbReference>
<feature type="active site" description="Proton acceptor; for GTP cyclohydrolase activity" evidence="20">
    <location>
        <position position="334"/>
    </location>
</feature>
<dbReference type="HAMAP" id="MF_00180">
    <property type="entry name" value="RibB"/>
    <property type="match status" value="1"/>
</dbReference>
<dbReference type="OrthoDB" id="9793111at2"/>
<dbReference type="PANTHER" id="PTHR21327">
    <property type="entry name" value="GTP CYCLOHYDROLASE II-RELATED"/>
    <property type="match status" value="1"/>
</dbReference>
<dbReference type="GO" id="GO:0005829">
    <property type="term" value="C:cytosol"/>
    <property type="evidence" value="ECO:0007669"/>
    <property type="project" value="TreeGrafter"/>
</dbReference>
<feature type="binding site" evidence="20">
    <location>
        <position position="37"/>
    </location>
    <ligand>
        <name>D-ribulose 5-phosphate</name>
        <dbReference type="ChEBI" id="CHEBI:58121"/>
    </ligand>
</feature>
<name>A0A4R3NUB9_9HYPH</name>
<reference evidence="22 23" key="1">
    <citation type="submission" date="2019-03" db="EMBL/GenBank/DDBJ databases">
        <title>Freshwater and sediment microbial communities from various areas in North America, analyzing microbe dynamics in response to fracking.</title>
        <authorList>
            <person name="Lamendella R."/>
        </authorList>
    </citation>
    <scope>NUCLEOTIDE SEQUENCE [LARGE SCALE GENOMIC DNA]</scope>
    <source>
        <strain evidence="22 23">175.2</strain>
    </source>
</reference>
<dbReference type="GO" id="GO:0009231">
    <property type="term" value="P:riboflavin biosynthetic process"/>
    <property type="evidence" value="ECO:0007669"/>
    <property type="project" value="UniProtKB-UniRule"/>
</dbReference>
<evidence type="ECO:0000256" key="20">
    <source>
        <dbReference type="HAMAP-Rule" id="MF_01283"/>
    </source>
</evidence>
<dbReference type="RefSeq" id="WP_132309740.1">
    <property type="nucleotide sequence ID" value="NZ_SMAR01000007.1"/>
</dbReference>
<feature type="binding site" evidence="20">
    <location>
        <position position="273"/>
    </location>
    <ligand>
        <name>Zn(2+)</name>
        <dbReference type="ChEBI" id="CHEBI:29105"/>
        <note>catalytic</note>
    </ligand>
</feature>
<feature type="binding site" evidence="20">
    <location>
        <position position="357"/>
    </location>
    <ligand>
        <name>GTP</name>
        <dbReference type="ChEBI" id="CHEBI:37565"/>
    </ligand>
</feature>